<dbReference type="GO" id="GO:0004013">
    <property type="term" value="F:adenosylhomocysteinase activity"/>
    <property type="evidence" value="ECO:0007669"/>
    <property type="project" value="TreeGrafter"/>
</dbReference>
<dbReference type="InterPro" id="IPR036291">
    <property type="entry name" value="NAD(P)-bd_dom_sf"/>
</dbReference>
<evidence type="ECO:0000256" key="1">
    <source>
        <dbReference type="ARBA" id="ARBA00007122"/>
    </source>
</evidence>
<dbReference type="GO" id="GO:0005829">
    <property type="term" value="C:cytosol"/>
    <property type="evidence" value="ECO:0007669"/>
    <property type="project" value="TreeGrafter"/>
</dbReference>
<dbReference type="InterPro" id="IPR020082">
    <property type="entry name" value="S-Ado-L-homoCys_hydrolase_CS"/>
</dbReference>
<dbReference type="EC" id="3.3.1.1" evidence="3"/>
<dbReference type="Gene3D" id="3.40.50.720">
    <property type="entry name" value="NAD(P)-binding Rossmann-like Domain"/>
    <property type="match status" value="1"/>
</dbReference>
<dbReference type="RefSeq" id="WP_088916343.1">
    <property type="nucleotide sequence ID" value="NZ_CP018632.1"/>
</dbReference>
<dbReference type="PROSITE" id="PS00739">
    <property type="entry name" value="ADOHCYASE_2"/>
    <property type="match status" value="1"/>
</dbReference>
<dbReference type="PANTHER" id="PTHR23420">
    <property type="entry name" value="ADENOSYLHOMOCYSTEINASE"/>
    <property type="match status" value="1"/>
</dbReference>
<dbReference type="AlphaFoldDB" id="A0A2Z2NHR5"/>
<reference evidence="3 4" key="1">
    <citation type="submission" date="2016-12" db="EMBL/GenBank/DDBJ databases">
        <authorList>
            <person name="Song W.-J."/>
            <person name="Kurnit D.M."/>
        </authorList>
    </citation>
    <scope>NUCLEOTIDE SEQUENCE [LARGE SCALE GENOMIC DNA]</scope>
    <source>
        <strain evidence="3 4">IMCC3135</strain>
    </source>
</reference>
<protein>
    <submittedName>
        <fullName evidence="3">Adenosylhomocysteinase</fullName>
        <ecNumber evidence="3">3.3.1.1</ecNumber>
    </submittedName>
</protein>
<comment type="similarity">
    <text evidence="1">Belongs to the adenosylhomocysteinase family.</text>
</comment>
<dbReference type="PANTHER" id="PTHR23420:SF0">
    <property type="entry name" value="ADENOSYLHOMOCYSTEINASE"/>
    <property type="match status" value="1"/>
</dbReference>
<dbReference type="Pfam" id="PF00670">
    <property type="entry name" value="AdoHcyase_NAD"/>
    <property type="match status" value="1"/>
</dbReference>
<sequence length="377" mass="41432">MDALADFHPDFLGEMCRRLQLKTYPDTRQFVVQHLFPDTIRLLRKLNQYIPIDTVIGISYSGSADAVDELRAMGIRVLTPAYAELTNVVAAELKECIDRCEQQQLRLVIHEVGGIAIRALHEPTYCGGDTVVGALEITKQGVWVAEQLEELRIPQLNIAQTRLKEIEGKQVGEAVVAAMDNILRDLGYSTVGRDALVCGYGWVGKGVAQSLRQRGLSVSVKDIDTVSVVEAAVDGHNPSYGVSLSRSPAIVVGATGKRSIDKALLEQLPDRCFLVSGSSKDHEIDLPYLESLTAESTILHKHVRQCTLHDGRRLYLVNEGYPVNFTGASVPDEIVEFLFAELIMLVPQLLDGKPAPGIHTLAADEEALPASIWLEMR</sequence>
<dbReference type="InterPro" id="IPR000043">
    <property type="entry name" value="Adenosylhomocysteinase-like"/>
</dbReference>
<accession>A0A2Z2NHR5</accession>
<feature type="domain" description="S-adenosyl-L-homocysteine hydrolase NAD binding" evidence="2">
    <location>
        <begin position="171"/>
        <end position="330"/>
    </location>
</feature>
<dbReference type="InterPro" id="IPR015878">
    <property type="entry name" value="Ado_hCys_hydrolase_NAD-bd"/>
</dbReference>
<keyword evidence="4" id="KW-1185">Reference proteome</keyword>
<dbReference type="EMBL" id="CP018632">
    <property type="protein sequence ID" value="ASJ70846.1"/>
    <property type="molecule type" value="Genomic_DNA"/>
</dbReference>
<dbReference type="KEGG" id="gai:IMCC3135_03665"/>
<evidence type="ECO:0000259" key="2">
    <source>
        <dbReference type="SMART" id="SM00997"/>
    </source>
</evidence>
<dbReference type="SMART" id="SM00996">
    <property type="entry name" value="AdoHcyase"/>
    <property type="match status" value="1"/>
</dbReference>
<name>A0A2Z2NHR5_9GAMM</name>
<dbReference type="SUPFAM" id="SSF51735">
    <property type="entry name" value="NAD(P)-binding Rossmann-fold domains"/>
    <property type="match status" value="1"/>
</dbReference>
<dbReference type="Proteomes" id="UP000250079">
    <property type="component" value="Chromosome"/>
</dbReference>
<dbReference type="SMART" id="SM00997">
    <property type="entry name" value="AdoHcyase_NAD"/>
    <property type="match status" value="1"/>
</dbReference>
<organism evidence="3 4">
    <name type="scientific">Granulosicoccus antarcticus IMCC3135</name>
    <dbReference type="NCBI Taxonomy" id="1192854"/>
    <lineage>
        <taxon>Bacteria</taxon>
        <taxon>Pseudomonadati</taxon>
        <taxon>Pseudomonadota</taxon>
        <taxon>Gammaproteobacteria</taxon>
        <taxon>Chromatiales</taxon>
        <taxon>Granulosicoccaceae</taxon>
        <taxon>Granulosicoccus</taxon>
    </lineage>
</organism>
<dbReference type="GO" id="GO:0033353">
    <property type="term" value="P:S-adenosylmethionine cycle"/>
    <property type="evidence" value="ECO:0007669"/>
    <property type="project" value="TreeGrafter"/>
</dbReference>
<gene>
    <name evidence="3" type="primary">ahcY_1</name>
    <name evidence="3" type="ORF">IMCC3135_03665</name>
</gene>
<keyword evidence="3" id="KW-0378">Hydrolase</keyword>
<dbReference type="OrthoDB" id="5852672at2"/>
<evidence type="ECO:0000313" key="4">
    <source>
        <dbReference type="Proteomes" id="UP000250079"/>
    </source>
</evidence>
<proteinExistence type="inferred from homology"/>
<evidence type="ECO:0000313" key="3">
    <source>
        <dbReference type="EMBL" id="ASJ70846.1"/>
    </source>
</evidence>